<accession>A0A0M3J1E7</accession>
<evidence type="ECO:0000313" key="2">
    <source>
        <dbReference type="WBParaSite" id="ASIM_0000134401-mRNA-1"/>
    </source>
</evidence>
<protein>
    <submittedName>
        <fullName evidence="2">Envelope glycoprotein</fullName>
    </submittedName>
</protein>
<keyword evidence="1" id="KW-1133">Transmembrane helix</keyword>
<keyword evidence="1" id="KW-0812">Transmembrane</keyword>
<name>A0A0M3J1E7_ANISI</name>
<sequence length="165" mass="17984">LISSSFLSRGVLWMLMILRLIPIVIFIILIAYKSPISSIIASVMERLKSMCQRDQFKSRYIKKKDYNNNKNGSYKIDFTNTAKTTPVSAPPAPGSRSNVSTPLPAMSPAAIDHSISYNNAAYFATTGTVGAPGVNSSRSSEISRCDAIDLYKPALHTSSSIMSEV</sequence>
<organism evidence="2">
    <name type="scientific">Anisakis simplex</name>
    <name type="common">Herring worm</name>
    <dbReference type="NCBI Taxonomy" id="6269"/>
    <lineage>
        <taxon>Eukaryota</taxon>
        <taxon>Metazoa</taxon>
        <taxon>Ecdysozoa</taxon>
        <taxon>Nematoda</taxon>
        <taxon>Chromadorea</taxon>
        <taxon>Rhabditida</taxon>
        <taxon>Spirurina</taxon>
        <taxon>Ascaridomorpha</taxon>
        <taxon>Ascaridoidea</taxon>
        <taxon>Anisakidae</taxon>
        <taxon>Anisakis</taxon>
        <taxon>Anisakis simplex complex</taxon>
    </lineage>
</organism>
<dbReference type="WBParaSite" id="ASIM_0000134401-mRNA-1">
    <property type="protein sequence ID" value="ASIM_0000134401-mRNA-1"/>
    <property type="gene ID" value="ASIM_0000134401"/>
</dbReference>
<feature type="transmembrane region" description="Helical" evidence="1">
    <location>
        <begin position="12"/>
        <end position="32"/>
    </location>
</feature>
<reference evidence="2" key="1">
    <citation type="submission" date="2017-02" db="UniProtKB">
        <authorList>
            <consortium name="WormBaseParasite"/>
        </authorList>
    </citation>
    <scope>IDENTIFICATION</scope>
</reference>
<proteinExistence type="predicted"/>
<evidence type="ECO:0000256" key="1">
    <source>
        <dbReference type="SAM" id="Phobius"/>
    </source>
</evidence>
<keyword evidence="1" id="KW-0472">Membrane</keyword>
<dbReference type="AlphaFoldDB" id="A0A0M3J1E7"/>